<evidence type="ECO:0000256" key="1">
    <source>
        <dbReference type="SAM" id="Phobius"/>
    </source>
</evidence>
<sequence>MVGKLSLRKSSLCGLLYVTLTLVTNAEAEDALAKFGDVVPVLGQMARTDQDFVDGLALDLFSPSNRTLVVTNNSSPLPGNFVSGTTGEGFVNLSKYSWVIKFNETANDLIAKIELPYDPVALASQGVQVANTYVGKLAKDKKSWVISETQRNVHMTENKTRIIKMTSLDGEYMLLGRKSADTANMFVQYGQGATRTVNITGGAEGVQEAEFVDGLRFRVQSAKPFALNVDIPFGVNDKAIPDHAIPLINREMFEEKTRGHEEEHLNLLVARRELNAPATACFEPVKKQEYIKAKRLVEVRGLTAVDGQYVILVSKKRYPKITCGQEGDAQTCPARNSTSACAGEASQARDSDLNGAQATSRPAIVTSVASLSTALAMNLVVSCVFSMGIPLVVFLLQWL</sequence>
<accession>E9E3P4</accession>
<dbReference type="OrthoDB" id="4939946at2759"/>
<evidence type="ECO:0008006" key="5">
    <source>
        <dbReference type="Google" id="ProtNLM"/>
    </source>
</evidence>
<feature type="chain" id="PRO_5003235427" description="Paired amphipathic helix protein Sin3a" evidence="2">
    <location>
        <begin position="29"/>
        <end position="399"/>
    </location>
</feature>
<protein>
    <recommendedName>
        <fullName evidence="5">Paired amphipathic helix protein Sin3a</fullName>
    </recommendedName>
</protein>
<dbReference type="OMA" id="YSWVIKF"/>
<evidence type="ECO:0000256" key="2">
    <source>
        <dbReference type="SAM" id="SignalP"/>
    </source>
</evidence>
<organism evidence="4">
    <name type="scientific">Metarhizium acridum (strain CQMa 102)</name>
    <dbReference type="NCBI Taxonomy" id="655827"/>
    <lineage>
        <taxon>Eukaryota</taxon>
        <taxon>Fungi</taxon>
        <taxon>Dikarya</taxon>
        <taxon>Ascomycota</taxon>
        <taxon>Pezizomycotina</taxon>
        <taxon>Sordariomycetes</taxon>
        <taxon>Hypocreomycetidae</taxon>
        <taxon>Hypocreales</taxon>
        <taxon>Clavicipitaceae</taxon>
        <taxon>Metarhizium</taxon>
    </lineage>
</organism>
<feature type="transmembrane region" description="Helical" evidence="1">
    <location>
        <begin position="375"/>
        <end position="396"/>
    </location>
</feature>
<dbReference type="EMBL" id="GL698499">
    <property type="protein sequence ID" value="EFY89469.1"/>
    <property type="molecule type" value="Genomic_DNA"/>
</dbReference>
<evidence type="ECO:0000313" key="4">
    <source>
        <dbReference type="Proteomes" id="UP000002499"/>
    </source>
</evidence>
<dbReference type="Proteomes" id="UP000002499">
    <property type="component" value="Unassembled WGS sequence"/>
</dbReference>
<name>E9E3P4_METAQ</name>
<keyword evidence="1" id="KW-0812">Transmembrane</keyword>
<dbReference type="AlphaFoldDB" id="E9E3P4"/>
<evidence type="ECO:0000313" key="3">
    <source>
        <dbReference type="EMBL" id="EFY89469.1"/>
    </source>
</evidence>
<proteinExistence type="predicted"/>
<gene>
    <name evidence="3" type="ORF">MAC_04488</name>
</gene>
<dbReference type="HOGENOM" id="CLU_054970_0_0_1"/>
<reference evidence="3 4" key="1">
    <citation type="journal article" date="2011" name="PLoS Genet.">
        <title>Genome sequencing and comparative transcriptomics of the model entomopathogenic fungi Metarhizium anisopliae and M. acridum.</title>
        <authorList>
            <person name="Gao Q."/>
            <person name="Jin K."/>
            <person name="Ying S.H."/>
            <person name="Zhang Y."/>
            <person name="Xiao G."/>
            <person name="Shang Y."/>
            <person name="Duan Z."/>
            <person name="Hu X."/>
            <person name="Xie X.Q."/>
            <person name="Zhou G."/>
            <person name="Peng G."/>
            <person name="Luo Z."/>
            <person name="Huang W."/>
            <person name="Wang B."/>
            <person name="Fang W."/>
            <person name="Wang S."/>
            <person name="Zhong Y."/>
            <person name="Ma L.J."/>
            <person name="St Leger R.J."/>
            <person name="Zhao G.P."/>
            <person name="Pei Y."/>
            <person name="Feng M.G."/>
            <person name="Xia Y."/>
            <person name="Wang C."/>
        </authorList>
    </citation>
    <scope>NUCLEOTIDE SEQUENCE [LARGE SCALE GENOMIC DNA]</scope>
    <source>
        <strain evidence="3 4">CQMa 102</strain>
    </source>
</reference>
<keyword evidence="1" id="KW-0472">Membrane</keyword>
<keyword evidence="2" id="KW-0732">Signal</keyword>
<feature type="signal peptide" evidence="2">
    <location>
        <begin position="1"/>
        <end position="28"/>
    </location>
</feature>
<dbReference type="InParanoid" id="E9E3P4"/>
<keyword evidence="1" id="KW-1133">Transmembrane helix</keyword>
<dbReference type="eggNOG" id="ENOG502SMAA">
    <property type="taxonomic scope" value="Eukaryota"/>
</dbReference>
<keyword evidence="4" id="KW-1185">Reference proteome</keyword>